<keyword evidence="3" id="KW-1185">Reference proteome</keyword>
<feature type="chain" id="PRO_5046542481" evidence="1">
    <location>
        <begin position="23"/>
        <end position="358"/>
    </location>
</feature>
<sequence>MRHVVFLTALPLVFVAAASAISQTPERMPNIAEITQWARSGHANVHSESFAHWNDAGQIPPVCATCHSGAGFRSLYGFDGSEPGLPQTPVPVGGVVDCDTCHNPALPSLTEIQLPSGLPHPVTGFEGACMTCHQGRASTATIEKSVGASQEDEVNPELGFVNPHYAIAGATLLGGDGALGYHYAGKEYEPRFFHARPVATCVSCHEPHNLTVAEEVCTTCHETGDPKAIRISRQSFDGSGDLGKGIHADIVANRQRLFGLVQDYAREVIGTPMIYDGGRYPYFFADHNSDGRADEKDGAPVAYTSWTPRLLKAAYNWKFVGADGGIHVHNPHYALQLLYDSAEDLSSALGRELTGMSR</sequence>
<dbReference type="EMBL" id="JADGMQ010000005">
    <property type="protein sequence ID" value="MBI1620813.1"/>
    <property type="molecule type" value="Genomic_DNA"/>
</dbReference>
<evidence type="ECO:0000313" key="2">
    <source>
        <dbReference type="EMBL" id="MBI1620813.1"/>
    </source>
</evidence>
<keyword evidence="1" id="KW-0732">Signal</keyword>
<reference evidence="2 3" key="1">
    <citation type="submission" date="2020-10" db="EMBL/GenBank/DDBJ databases">
        <title>Aquamicrobium zhengzhouensis sp. nov., a exopolysaccharide producing bacterium isolated from farmland soil.</title>
        <authorList>
            <person name="Wang X."/>
        </authorList>
    </citation>
    <scope>NUCLEOTIDE SEQUENCE [LARGE SCALE GENOMIC DNA]</scope>
    <source>
        <strain evidence="3">cd-1</strain>
    </source>
</reference>
<evidence type="ECO:0000256" key="1">
    <source>
        <dbReference type="SAM" id="SignalP"/>
    </source>
</evidence>
<comment type="caution">
    <text evidence="2">The sequence shown here is derived from an EMBL/GenBank/DDBJ whole genome shotgun (WGS) entry which is preliminary data.</text>
</comment>
<feature type="signal peptide" evidence="1">
    <location>
        <begin position="1"/>
        <end position="22"/>
    </location>
</feature>
<dbReference type="Gene3D" id="1.10.1130.10">
    <property type="entry name" value="Flavocytochrome C3, Chain A"/>
    <property type="match status" value="1"/>
</dbReference>
<dbReference type="SUPFAM" id="SSF48695">
    <property type="entry name" value="Multiheme cytochromes"/>
    <property type="match status" value="1"/>
</dbReference>
<evidence type="ECO:0000313" key="3">
    <source>
        <dbReference type="Proteomes" id="UP000601789"/>
    </source>
</evidence>
<accession>A0ABS0SEE2</accession>
<name>A0ABS0SEE2_9HYPH</name>
<protein>
    <submittedName>
        <fullName evidence="2">Cytochrome C</fullName>
    </submittedName>
</protein>
<dbReference type="Proteomes" id="UP000601789">
    <property type="component" value="Unassembled WGS sequence"/>
</dbReference>
<dbReference type="InterPro" id="IPR036280">
    <property type="entry name" value="Multihaem_cyt_sf"/>
</dbReference>
<gene>
    <name evidence="2" type="ORF">IOD40_09095</name>
</gene>
<proteinExistence type="predicted"/>
<organism evidence="2 3">
    <name type="scientific">Aquamicrobium zhengzhouense</name>
    <dbReference type="NCBI Taxonomy" id="2781738"/>
    <lineage>
        <taxon>Bacteria</taxon>
        <taxon>Pseudomonadati</taxon>
        <taxon>Pseudomonadota</taxon>
        <taxon>Alphaproteobacteria</taxon>
        <taxon>Hyphomicrobiales</taxon>
        <taxon>Phyllobacteriaceae</taxon>
        <taxon>Aquamicrobium</taxon>
    </lineage>
</organism>